<dbReference type="InterPro" id="IPR036388">
    <property type="entry name" value="WH-like_DNA-bd_sf"/>
</dbReference>
<dbReference type="EMBL" id="JAADZU010000027">
    <property type="protein sequence ID" value="NDK89960.1"/>
    <property type="molecule type" value="Genomic_DNA"/>
</dbReference>
<dbReference type="AlphaFoldDB" id="A0A7K3LNZ2"/>
<feature type="domain" description="HTH marR-type" evidence="1">
    <location>
        <begin position="8"/>
        <end position="139"/>
    </location>
</feature>
<dbReference type="InterPro" id="IPR036390">
    <property type="entry name" value="WH_DNA-bd_sf"/>
</dbReference>
<name>A0A7K3LNZ2_9ACTN</name>
<accession>A0A7K3LNZ2</accession>
<dbReference type="Pfam" id="PF12802">
    <property type="entry name" value="MarR_2"/>
    <property type="match status" value="1"/>
</dbReference>
<dbReference type="Proteomes" id="UP000466307">
    <property type="component" value="Unassembled WGS sequence"/>
</dbReference>
<proteinExistence type="predicted"/>
<dbReference type="SMART" id="SM00347">
    <property type="entry name" value="HTH_MARR"/>
    <property type="match status" value="1"/>
</dbReference>
<organism evidence="2 3">
    <name type="scientific">Gordonia desulfuricans</name>
    <dbReference type="NCBI Taxonomy" id="89051"/>
    <lineage>
        <taxon>Bacteria</taxon>
        <taxon>Bacillati</taxon>
        <taxon>Actinomycetota</taxon>
        <taxon>Actinomycetes</taxon>
        <taxon>Mycobacteriales</taxon>
        <taxon>Gordoniaceae</taxon>
        <taxon>Gordonia</taxon>
    </lineage>
</organism>
<gene>
    <name evidence="2" type="ORF">GYA93_10260</name>
</gene>
<dbReference type="Gene3D" id="1.10.10.10">
    <property type="entry name" value="Winged helix-like DNA-binding domain superfamily/Winged helix DNA-binding domain"/>
    <property type="match status" value="1"/>
</dbReference>
<evidence type="ECO:0000313" key="2">
    <source>
        <dbReference type="EMBL" id="NDK89960.1"/>
    </source>
</evidence>
<dbReference type="PROSITE" id="PS50995">
    <property type="entry name" value="HTH_MARR_2"/>
    <property type="match status" value="1"/>
</dbReference>
<dbReference type="GO" id="GO:0006950">
    <property type="term" value="P:response to stress"/>
    <property type="evidence" value="ECO:0007669"/>
    <property type="project" value="TreeGrafter"/>
</dbReference>
<protein>
    <submittedName>
        <fullName evidence="2">MarR family transcriptional regulator</fullName>
    </submittedName>
</protein>
<keyword evidence="3" id="KW-1185">Reference proteome</keyword>
<sequence>MTDDPEVLADLADAVMELSRKLDPRSPEIRDVIALTGTEVAVIRQVHRHPRITPSHLAELTGLQRSNISTALRSLEARGMVVREHPDGNARSVELVATDLARENLHRLRAHWVTLLSRVDPEVRTRADEVATALWRFDDAIGNPDGRG</sequence>
<dbReference type="RefSeq" id="WP_020794671.1">
    <property type="nucleotide sequence ID" value="NZ_JAADZU010000027.1"/>
</dbReference>
<dbReference type="GO" id="GO:0003700">
    <property type="term" value="F:DNA-binding transcription factor activity"/>
    <property type="evidence" value="ECO:0007669"/>
    <property type="project" value="InterPro"/>
</dbReference>
<dbReference type="SUPFAM" id="SSF46785">
    <property type="entry name" value="Winged helix' DNA-binding domain"/>
    <property type="match status" value="1"/>
</dbReference>
<evidence type="ECO:0000259" key="1">
    <source>
        <dbReference type="PROSITE" id="PS50995"/>
    </source>
</evidence>
<dbReference type="PANTHER" id="PTHR33164">
    <property type="entry name" value="TRANSCRIPTIONAL REGULATOR, MARR FAMILY"/>
    <property type="match status" value="1"/>
</dbReference>
<dbReference type="InterPro" id="IPR000835">
    <property type="entry name" value="HTH_MarR-typ"/>
</dbReference>
<dbReference type="PANTHER" id="PTHR33164:SF43">
    <property type="entry name" value="HTH-TYPE TRANSCRIPTIONAL REPRESSOR YETL"/>
    <property type="match status" value="1"/>
</dbReference>
<evidence type="ECO:0000313" key="3">
    <source>
        <dbReference type="Proteomes" id="UP000466307"/>
    </source>
</evidence>
<dbReference type="InterPro" id="IPR039422">
    <property type="entry name" value="MarR/SlyA-like"/>
</dbReference>
<reference evidence="2 3" key="1">
    <citation type="submission" date="2020-01" db="EMBL/GenBank/DDBJ databases">
        <title>Investigation of new actinobacteria for the biodesulphurisation of diesel fuel.</title>
        <authorList>
            <person name="Athi Narayanan S.M."/>
        </authorList>
    </citation>
    <scope>NUCLEOTIDE SEQUENCE [LARGE SCALE GENOMIC DNA]</scope>
    <source>
        <strain evidence="2 3">213E</strain>
    </source>
</reference>
<comment type="caution">
    <text evidence="2">The sequence shown here is derived from an EMBL/GenBank/DDBJ whole genome shotgun (WGS) entry which is preliminary data.</text>
</comment>